<organism evidence="3 4">
    <name type="scientific">Lysobacter enzymogenes</name>
    <dbReference type="NCBI Taxonomy" id="69"/>
    <lineage>
        <taxon>Bacteria</taxon>
        <taxon>Pseudomonadati</taxon>
        <taxon>Pseudomonadota</taxon>
        <taxon>Gammaproteobacteria</taxon>
        <taxon>Lysobacterales</taxon>
        <taxon>Lysobacteraceae</taxon>
        <taxon>Lysobacter</taxon>
    </lineage>
</organism>
<sequence>MRILSPLALCLLLAAGPALAGSDFCDGGGDGPIEPEPPGAPGGGSGLASKADTDPRTSSCEVDMVMSLNGAERGIEYWRMRDLPFTTENWAVLKRTKQWPELPLEFKQISLTPVEEQTAKAGAAAARPAPPIGVPLSGGQSTFLEWSFVPADNKSEISRVLALTVFATDNGPILRADWMIPPRRNWSYTDKPATLPSVIESQSAALTDETQASTLSVSLLHDGDHVRVGIGQPVQQWLSFALPSGQWQPQRLRNGLLLGTPLAEGMGLKVNWPSLRARQLNQDPGDGGGGDARTPTGPRAD</sequence>
<dbReference type="EMBL" id="AP014940">
    <property type="protein sequence ID" value="BAV95682.1"/>
    <property type="molecule type" value="Genomic_DNA"/>
</dbReference>
<evidence type="ECO:0000313" key="3">
    <source>
        <dbReference type="EMBL" id="BAV95682.1"/>
    </source>
</evidence>
<gene>
    <name evidence="3" type="ORF">LEN_0195</name>
</gene>
<keyword evidence="2" id="KW-0732">Signal</keyword>
<evidence type="ECO:0000256" key="2">
    <source>
        <dbReference type="SAM" id="SignalP"/>
    </source>
</evidence>
<dbReference type="AlphaFoldDB" id="A0AAU9ALG8"/>
<evidence type="ECO:0000256" key="1">
    <source>
        <dbReference type="SAM" id="MobiDB-lite"/>
    </source>
</evidence>
<dbReference type="KEGG" id="lem:LEN_0195"/>
<feature type="chain" id="PRO_5043851889" evidence="2">
    <location>
        <begin position="21"/>
        <end position="301"/>
    </location>
</feature>
<accession>A0AAU9ALG8</accession>
<dbReference type="RefSeq" id="WP_096376292.1">
    <property type="nucleotide sequence ID" value="NZ_AP014940.1"/>
</dbReference>
<dbReference type="Proteomes" id="UP000218824">
    <property type="component" value="Chromosome"/>
</dbReference>
<feature type="region of interest" description="Disordered" evidence="1">
    <location>
        <begin position="278"/>
        <end position="301"/>
    </location>
</feature>
<proteinExistence type="predicted"/>
<feature type="region of interest" description="Disordered" evidence="1">
    <location>
        <begin position="26"/>
        <end position="58"/>
    </location>
</feature>
<reference evidence="3 4" key="1">
    <citation type="journal article" date="2017" name="DNA Res.">
        <title>Complete genome sequence and expression profile of the commercial lytic enzyme producer Lysobacter enzymogenes M497-1.</title>
        <authorList>
            <person name="Takami H."/>
            <person name="Toyoda A."/>
            <person name="Uchiyama I."/>
            <person name="Itoh T."/>
            <person name="Takaki Y."/>
            <person name="Arai W."/>
            <person name="Nishi S."/>
            <person name="Kawai M."/>
            <person name="Shinya K."/>
            <person name="Ikeda H."/>
        </authorList>
    </citation>
    <scope>NUCLEOTIDE SEQUENCE [LARGE SCALE GENOMIC DNA]</scope>
    <source>
        <strain evidence="3 4">M497-1</strain>
    </source>
</reference>
<feature type="signal peptide" evidence="2">
    <location>
        <begin position="1"/>
        <end position="20"/>
    </location>
</feature>
<name>A0AAU9ALG8_LYSEN</name>
<protein>
    <submittedName>
        <fullName evidence="3">Uncharacterized protein</fullName>
    </submittedName>
</protein>
<dbReference type="GeneID" id="83062132"/>
<evidence type="ECO:0000313" key="4">
    <source>
        <dbReference type="Proteomes" id="UP000218824"/>
    </source>
</evidence>